<sequence>MTATPDDPSAPGAAKASGAGIAYDAQVLDATLAALRERPIGPAEKAFTALAPLTPADLVERKAGLRTGEITFPLMVLRETALASNVTTMAAWCAERGVVLAPHGKTSMSPEVTARQLRAGAWGITAATIGQVRAYAECGVRRILLANQLVDPAGIGWLAAATTADPDLTVYVCVDSTEGVALLDEALRAHAASRPLPVLVEIGVPGRRTGARGHDAAMAVGRAAAAAPMLRVAGATGYEGVLGHGRDEVALAAAAEFCREVRALGLALREEGLVDVPDGRLLLSAGGSTYFDVVAQELTGVPSSTVVVRSGGYVTHDEELYGHATPLPTGGRPHELRAALEVWAYVLSRPEPTRALVGAGRRDVPFDVALPSVGAAVGPDGRRRDVTGVRVSALNDQHAFLDLPTEADLAVGDLVRFGISHPCTAFDKWRLVPVVDEEDRIVEVAHTLF</sequence>
<evidence type="ECO:0000256" key="1">
    <source>
        <dbReference type="ARBA" id="ARBA00005323"/>
    </source>
</evidence>
<dbReference type="InterPro" id="IPR001608">
    <property type="entry name" value="Ala_racemase_N"/>
</dbReference>
<dbReference type="EMBL" id="JACBZH010000001">
    <property type="protein sequence ID" value="NYH90708.1"/>
    <property type="molecule type" value="Genomic_DNA"/>
</dbReference>
<dbReference type="InterPro" id="IPR026956">
    <property type="entry name" value="D-ser_dehydrat-like_dom"/>
</dbReference>
<evidence type="ECO:0000313" key="5">
    <source>
        <dbReference type="Proteomes" id="UP000579605"/>
    </source>
</evidence>
<dbReference type="Pfam" id="PF14031">
    <property type="entry name" value="D-ser_dehydrat"/>
    <property type="match status" value="1"/>
</dbReference>
<feature type="domain" description="D-serine dehydratase-like" evidence="3">
    <location>
        <begin position="339"/>
        <end position="436"/>
    </location>
</feature>
<dbReference type="InterPro" id="IPR029066">
    <property type="entry name" value="PLP-binding_barrel"/>
</dbReference>
<keyword evidence="2" id="KW-0456">Lyase</keyword>
<dbReference type="Gene3D" id="3.20.20.10">
    <property type="entry name" value="Alanine racemase"/>
    <property type="match status" value="1"/>
</dbReference>
<dbReference type="SMART" id="SM01119">
    <property type="entry name" value="D-ser_dehydrat"/>
    <property type="match status" value="1"/>
</dbReference>
<dbReference type="InterPro" id="IPR051466">
    <property type="entry name" value="D-amino_acid_metab_enzyme"/>
</dbReference>
<proteinExistence type="inferred from homology"/>
<comment type="caution">
    <text evidence="4">The sequence shown here is derived from an EMBL/GenBank/DDBJ whole genome shotgun (WGS) entry which is preliminary data.</text>
</comment>
<dbReference type="SUPFAM" id="SSF51419">
    <property type="entry name" value="PLP-binding barrel"/>
    <property type="match status" value="1"/>
</dbReference>
<dbReference type="PANTHER" id="PTHR28004:SF8">
    <property type="entry name" value="D-SERINE DEAMINASE"/>
    <property type="match status" value="1"/>
</dbReference>
<keyword evidence="5" id="KW-1185">Reference proteome</keyword>
<reference evidence="4 5" key="1">
    <citation type="submission" date="2020-07" db="EMBL/GenBank/DDBJ databases">
        <title>Sequencing the genomes of 1000 actinobacteria strains.</title>
        <authorList>
            <person name="Klenk H.-P."/>
        </authorList>
    </citation>
    <scope>NUCLEOTIDE SEQUENCE [LARGE SCALE GENOMIC DNA]</scope>
    <source>
        <strain evidence="4 5">DSM 18448</strain>
    </source>
</reference>
<dbReference type="Pfam" id="PF01168">
    <property type="entry name" value="Ala_racemase_N"/>
    <property type="match status" value="1"/>
</dbReference>
<accession>A0A852ZFP3</accession>
<evidence type="ECO:0000256" key="2">
    <source>
        <dbReference type="ARBA" id="ARBA00023239"/>
    </source>
</evidence>
<dbReference type="Gene3D" id="2.40.37.20">
    <property type="entry name" value="D-serine dehydratase-like domain"/>
    <property type="match status" value="1"/>
</dbReference>
<organism evidence="4 5">
    <name type="scientific">Actinopolymorpha rutila</name>
    <dbReference type="NCBI Taxonomy" id="446787"/>
    <lineage>
        <taxon>Bacteria</taxon>
        <taxon>Bacillati</taxon>
        <taxon>Actinomycetota</taxon>
        <taxon>Actinomycetes</taxon>
        <taxon>Propionibacteriales</taxon>
        <taxon>Actinopolymorphaceae</taxon>
        <taxon>Actinopolymorpha</taxon>
    </lineage>
</organism>
<name>A0A852ZFP3_9ACTN</name>
<comment type="similarity">
    <text evidence="1">Belongs to the DSD1 family.</text>
</comment>
<dbReference type="InterPro" id="IPR042208">
    <property type="entry name" value="D-ser_dehydrat-like_sf"/>
</dbReference>
<dbReference type="Proteomes" id="UP000579605">
    <property type="component" value="Unassembled WGS sequence"/>
</dbReference>
<dbReference type="AlphaFoldDB" id="A0A852ZFP3"/>
<evidence type="ECO:0000313" key="4">
    <source>
        <dbReference type="EMBL" id="NYH90708.1"/>
    </source>
</evidence>
<gene>
    <name evidence="4" type="ORF">F4554_003346</name>
</gene>
<protein>
    <submittedName>
        <fullName evidence="4">D-serine deaminase-like pyridoxal phosphate-dependent protein</fullName>
    </submittedName>
</protein>
<dbReference type="RefSeq" id="WP_179788263.1">
    <property type="nucleotide sequence ID" value="NZ_BAAARR010000016.1"/>
</dbReference>
<dbReference type="PANTHER" id="PTHR28004">
    <property type="entry name" value="ZGC:162816-RELATED"/>
    <property type="match status" value="1"/>
</dbReference>
<evidence type="ECO:0000259" key="3">
    <source>
        <dbReference type="SMART" id="SM01119"/>
    </source>
</evidence>